<reference evidence="1 2" key="1">
    <citation type="submission" date="2016-10" db="EMBL/GenBank/DDBJ databases">
        <authorList>
            <person name="de Groot N.N."/>
        </authorList>
    </citation>
    <scope>NUCLEOTIDE SEQUENCE [LARGE SCALE GENOMIC DNA]</scope>
    <source>
        <strain evidence="2">KMM 9023,NRIC 0796,JCM 17311,KCTC 23692</strain>
    </source>
</reference>
<dbReference type="EMBL" id="FOYI01000015">
    <property type="protein sequence ID" value="SFR18876.1"/>
    <property type="molecule type" value="Genomic_DNA"/>
</dbReference>
<sequence length="223" mass="24923">MYLTPDGNFILPKPSSAARRIKMGVQKHFTGSIIVGEDEGQVIEFESHTERQTALVMLARQEVVDLESQVLFQWIDQTGKARRHFFDFRISLRDGRRIVLIVKNSRQAAKPDFLAEMQCLACQVTPDVADQVSLITEKHLDPIEVHNAELIHSVRLSDPEPDAAVQKVVAGMNGAAKIQDIVTAAGFSGRGFLAVVRMIRSHQLEPVAHERIEPEVLVRRRGG</sequence>
<evidence type="ECO:0000313" key="2">
    <source>
        <dbReference type="Proteomes" id="UP000199302"/>
    </source>
</evidence>
<dbReference type="OrthoDB" id="7982727at2"/>
<dbReference type="RefSeq" id="WP_143104185.1">
    <property type="nucleotide sequence ID" value="NZ_FOYI01000015.1"/>
</dbReference>
<organism evidence="1 2">
    <name type="scientific">Poseidonocella sedimentorum</name>
    <dbReference type="NCBI Taxonomy" id="871652"/>
    <lineage>
        <taxon>Bacteria</taxon>
        <taxon>Pseudomonadati</taxon>
        <taxon>Pseudomonadota</taxon>
        <taxon>Alphaproteobacteria</taxon>
        <taxon>Rhodobacterales</taxon>
        <taxon>Roseobacteraceae</taxon>
        <taxon>Poseidonocella</taxon>
    </lineage>
</organism>
<keyword evidence="2" id="KW-1185">Reference proteome</keyword>
<dbReference type="AlphaFoldDB" id="A0A1I6EM69"/>
<dbReference type="Proteomes" id="UP000199302">
    <property type="component" value="Unassembled WGS sequence"/>
</dbReference>
<evidence type="ECO:0008006" key="3">
    <source>
        <dbReference type="Google" id="ProtNLM"/>
    </source>
</evidence>
<evidence type="ECO:0000313" key="1">
    <source>
        <dbReference type="EMBL" id="SFR18876.1"/>
    </source>
</evidence>
<protein>
    <recommendedName>
        <fullName evidence="3">TnsA endonuclease N terminal</fullName>
    </recommendedName>
</protein>
<proteinExistence type="predicted"/>
<dbReference type="STRING" id="871652.SAMN04515673_1155"/>
<gene>
    <name evidence="1" type="ORF">SAMN04515673_1155</name>
</gene>
<accession>A0A1I6EM69</accession>
<name>A0A1I6EM69_9RHOB</name>